<comment type="function">
    <text evidence="6">Catalyzes the reversible transfer of the terminal phosphate group between ATP and AMP. Plays an important role in cellular energy homeostasis and in adenine nucleotide metabolism.</text>
</comment>
<dbReference type="NCBIfam" id="NF001381">
    <property type="entry name" value="PRK00279.1-3"/>
    <property type="match status" value="1"/>
</dbReference>
<dbReference type="InterPro" id="IPR033690">
    <property type="entry name" value="Adenylat_kinase_CS"/>
</dbReference>
<feature type="binding site" evidence="6">
    <location>
        <begin position="137"/>
        <end position="138"/>
    </location>
    <ligand>
        <name>ATP</name>
        <dbReference type="ChEBI" id="CHEBI:30616"/>
    </ligand>
</feature>
<keyword evidence="6" id="KW-0963">Cytoplasm</keyword>
<comment type="subcellular location">
    <subcellularLocation>
        <location evidence="6 8">Cytoplasm</location>
    </subcellularLocation>
</comment>
<gene>
    <name evidence="6" type="primary">adk</name>
    <name evidence="10" type="ORF">BO222_05360</name>
</gene>
<comment type="caution">
    <text evidence="10">The sequence shown here is derived from an EMBL/GenBank/DDBJ whole genome shotgun (WGS) entry which is preliminary data.</text>
</comment>
<feature type="binding site" evidence="6">
    <location>
        <position position="151"/>
    </location>
    <ligand>
        <name>Zn(2+)</name>
        <dbReference type="ChEBI" id="CHEBI:29105"/>
        <note>structural</note>
    </ligand>
</feature>
<feature type="region of interest" description="LID" evidence="6">
    <location>
        <begin position="127"/>
        <end position="164"/>
    </location>
</feature>
<sequence>MNIFIMGAPGSGKGTVSSRIKDKYNLNHISTGDIFRKNLSENTPLGIQAKEYMESGRLVPDELTNAMVSDYLKSLPDAKNGYLLDGYPRTLAQAKAFEALTDGSDQAVDLVLSMDVPKEVLTKRITGRRICKGCGEIYNVYYKAPANEGVCDICGQELSQRKDDNEDSLKVRLDEYAANTEPVIGYYDDKDMVAHINADQSMEDIWSFIQKTIDEK</sequence>
<feature type="binding site" evidence="6">
    <location>
        <position position="200"/>
    </location>
    <ligand>
        <name>ATP</name>
        <dbReference type="ChEBI" id="CHEBI:30616"/>
    </ligand>
</feature>
<keyword evidence="4 6" id="KW-0418">Kinase</keyword>
<comment type="domain">
    <text evidence="6">Consists of three domains, a large central CORE domain and two small peripheral domains, NMPbind and LID, which undergo movements during catalysis. The LID domain closes over the site of phosphoryl transfer upon ATP binding. Assembling and dissambling the active center during each catalytic cycle provides an effective means to prevent ATP hydrolysis. Some bacteria have evolved a zinc-coordinating structure that stabilizes the LID domain.</text>
</comment>
<feature type="binding site" evidence="6">
    <location>
        <begin position="10"/>
        <end position="15"/>
    </location>
    <ligand>
        <name>ATP</name>
        <dbReference type="ChEBI" id="CHEBI:30616"/>
    </ligand>
</feature>
<dbReference type="NCBIfam" id="NF001380">
    <property type="entry name" value="PRK00279.1-2"/>
    <property type="match status" value="1"/>
</dbReference>
<evidence type="ECO:0000256" key="3">
    <source>
        <dbReference type="ARBA" id="ARBA00022741"/>
    </source>
</evidence>
<dbReference type="PANTHER" id="PTHR23359">
    <property type="entry name" value="NUCLEOTIDE KINASE"/>
    <property type="match status" value="1"/>
</dbReference>
<dbReference type="InterPro" id="IPR006259">
    <property type="entry name" value="Adenyl_kin_sub"/>
</dbReference>
<feature type="binding site" evidence="6">
    <location>
        <position position="134"/>
    </location>
    <ligand>
        <name>Zn(2+)</name>
        <dbReference type="ChEBI" id="CHEBI:29105"/>
        <note>structural</note>
    </ligand>
</feature>
<feature type="binding site" evidence="6">
    <location>
        <position position="154"/>
    </location>
    <ligand>
        <name>Zn(2+)</name>
        <dbReference type="ChEBI" id="CHEBI:29105"/>
        <note>structural</note>
    </ligand>
</feature>
<dbReference type="RefSeq" id="WP_075819076.1">
    <property type="nucleotide sequence ID" value="NZ_CAJUTZ010000038.1"/>
</dbReference>
<dbReference type="FunFam" id="3.40.50.300:FF:000106">
    <property type="entry name" value="Adenylate kinase mitochondrial"/>
    <property type="match status" value="1"/>
</dbReference>
<dbReference type="CDD" id="cd01428">
    <property type="entry name" value="ADK"/>
    <property type="match status" value="1"/>
</dbReference>
<reference evidence="10 11" key="1">
    <citation type="submission" date="2016-11" db="EMBL/GenBank/DDBJ databases">
        <title>Description of two novel members of the family Erysipelotrichaceae: Ileibacterium lipovorans gen. nov., sp. nov. and Dubosiella newyorkensis, gen. nov., sp. nov.</title>
        <authorList>
            <person name="Cox L.M."/>
            <person name="Sohn J."/>
            <person name="Tyrrell K.L."/>
            <person name="Citron D.M."/>
            <person name="Lawson P.A."/>
            <person name="Patel N.B."/>
            <person name="Iizumi T."/>
            <person name="Perez-Perez G.I."/>
            <person name="Goldstein E.J."/>
            <person name="Blaser M.J."/>
        </authorList>
    </citation>
    <scope>NUCLEOTIDE SEQUENCE [LARGE SCALE GENOMIC DNA]</scope>
    <source>
        <strain evidence="10 11">NYU-BL-A3</strain>
    </source>
</reference>
<feature type="binding site" evidence="6">
    <location>
        <position position="128"/>
    </location>
    <ligand>
        <name>ATP</name>
        <dbReference type="ChEBI" id="CHEBI:30616"/>
    </ligand>
</feature>
<dbReference type="NCBIfam" id="TIGR01351">
    <property type="entry name" value="adk"/>
    <property type="match status" value="1"/>
</dbReference>
<keyword evidence="1 6" id="KW-0808">Transferase</keyword>
<dbReference type="SUPFAM" id="SSF52540">
    <property type="entry name" value="P-loop containing nucleoside triphosphate hydrolases"/>
    <property type="match status" value="1"/>
</dbReference>
<evidence type="ECO:0000259" key="9">
    <source>
        <dbReference type="Pfam" id="PF05191"/>
    </source>
</evidence>
<keyword evidence="6" id="KW-0862">Zinc</keyword>
<keyword evidence="5 6" id="KW-0067">ATP-binding</keyword>
<dbReference type="InterPro" id="IPR027417">
    <property type="entry name" value="P-loop_NTPase"/>
</dbReference>
<dbReference type="InterPro" id="IPR007862">
    <property type="entry name" value="Adenylate_kinase_lid-dom"/>
</dbReference>
<evidence type="ECO:0000313" key="10">
    <source>
        <dbReference type="EMBL" id="OLU40333.1"/>
    </source>
</evidence>
<dbReference type="GeneID" id="82202640"/>
<comment type="catalytic activity">
    <reaction evidence="6 8">
        <text>AMP + ATP = 2 ADP</text>
        <dbReference type="Rhea" id="RHEA:12973"/>
        <dbReference type="ChEBI" id="CHEBI:30616"/>
        <dbReference type="ChEBI" id="CHEBI:456215"/>
        <dbReference type="ChEBI" id="CHEBI:456216"/>
        <dbReference type="EC" id="2.7.4.3"/>
    </reaction>
</comment>
<dbReference type="InterPro" id="IPR000850">
    <property type="entry name" value="Adenylat/UMP-CMP_kin"/>
</dbReference>
<dbReference type="GO" id="GO:0008270">
    <property type="term" value="F:zinc ion binding"/>
    <property type="evidence" value="ECO:0007669"/>
    <property type="project" value="UniProtKB-UniRule"/>
</dbReference>
<dbReference type="Pfam" id="PF05191">
    <property type="entry name" value="ADK_lid"/>
    <property type="match status" value="1"/>
</dbReference>
<feature type="binding site" evidence="6">
    <location>
        <position position="36"/>
    </location>
    <ligand>
        <name>AMP</name>
        <dbReference type="ChEBI" id="CHEBI:456215"/>
    </ligand>
</feature>
<dbReference type="GO" id="GO:0044209">
    <property type="term" value="P:AMP salvage"/>
    <property type="evidence" value="ECO:0007669"/>
    <property type="project" value="UniProtKB-UniRule"/>
</dbReference>
<feature type="binding site" evidence="6">
    <location>
        <position position="31"/>
    </location>
    <ligand>
        <name>AMP</name>
        <dbReference type="ChEBI" id="CHEBI:456215"/>
    </ligand>
</feature>
<dbReference type="HAMAP" id="MF_00235">
    <property type="entry name" value="Adenylate_kinase_Adk"/>
    <property type="match status" value="1"/>
</dbReference>
<comment type="subunit">
    <text evidence="6 8">Monomer.</text>
</comment>
<dbReference type="GO" id="GO:0005524">
    <property type="term" value="F:ATP binding"/>
    <property type="evidence" value="ECO:0007669"/>
    <property type="project" value="UniProtKB-UniRule"/>
</dbReference>
<protein>
    <recommendedName>
        <fullName evidence="6 8">Adenylate kinase</fullName>
        <shortName evidence="6">AK</shortName>
        <ecNumber evidence="6 8">2.7.4.3</ecNumber>
    </recommendedName>
    <alternativeName>
        <fullName evidence="6">ATP-AMP transphosphorylase</fullName>
    </alternativeName>
    <alternativeName>
        <fullName evidence="6">ATP:AMP phosphotransferase</fullName>
    </alternativeName>
    <alternativeName>
        <fullName evidence="6">Adenylate monophosphate kinase</fullName>
    </alternativeName>
</protein>
<evidence type="ECO:0000256" key="6">
    <source>
        <dbReference type="HAMAP-Rule" id="MF_00235"/>
    </source>
</evidence>
<evidence type="ECO:0000256" key="1">
    <source>
        <dbReference type="ARBA" id="ARBA00022679"/>
    </source>
</evidence>
<dbReference type="GO" id="GO:0005737">
    <property type="term" value="C:cytoplasm"/>
    <property type="evidence" value="ECO:0007669"/>
    <property type="project" value="UniProtKB-SubCell"/>
</dbReference>
<dbReference type="PRINTS" id="PR00094">
    <property type="entry name" value="ADENYLTKNASE"/>
</dbReference>
<dbReference type="OrthoDB" id="9805030at2"/>
<keyword evidence="6" id="KW-0479">Metal-binding</keyword>
<proteinExistence type="inferred from homology"/>
<dbReference type="UniPathway" id="UPA00588">
    <property type="reaction ID" value="UER00649"/>
</dbReference>
<comment type="pathway">
    <text evidence="6">Purine metabolism; AMP biosynthesis via salvage pathway; AMP from ADP: step 1/1.</text>
</comment>
<dbReference type="PROSITE" id="PS00113">
    <property type="entry name" value="ADENYLATE_KINASE"/>
    <property type="match status" value="1"/>
</dbReference>
<dbReference type="Proteomes" id="UP000186341">
    <property type="component" value="Unassembled WGS sequence"/>
</dbReference>
<accession>A0A1U7NGL1</accession>
<evidence type="ECO:0000256" key="5">
    <source>
        <dbReference type="ARBA" id="ARBA00022840"/>
    </source>
</evidence>
<dbReference type="Pfam" id="PF00406">
    <property type="entry name" value="ADK"/>
    <property type="match status" value="1"/>
</dbReference>
<feature type="binding site" evidence="6">
    <location>
        <position position="93"/>
    </location>
    <ligand>
        <name>AMP</name>
        <dbReference type="ChEBI" id="CHEBI:456215"/>
    </ligand>
</feature>
<keyword evidence="3 6" id="KW-0547">Nucleotide-binding</keyword>
<comment type="similarity">
    <text evidence="6 7">Belongs to the adenylate kinase family.</text>
</comment>
<dbReference type="EMBL" id="MPJW01000111">
    <property type="protein sequence ID" value="OLU40333.1"/>
    <property type="molecule type" value="Genomic_DNA"/>
</dbReference>
<feature type="region of interest" description="NMP" evidence="6">
    <location>
        <begin position="30"/>
        <end position="59"/>
    </location>
</feature>
<feature type="binding site" evidence="6">
    <location>
        <position position="161"/>
    </location>
    <ligand>
        <name>AMP</name>
        <dbReference type="ChEBI" id="CHEBI:456215"/>
    </ligand>
</feature>
<evidence type="ECO:0000256" key="2">
    <source>
        <dbReference type="ARBA" id="ARBA00022727"/>
    </source>
</evidence>
<dbReference type="GO" id="GO:0004017">
    <property type="term" value="F:AMP kinase activity"/>
    <property type="evidence" value="ECO:0007669"/>
    <property type="project" value="UniProtKB-UniRule"/>
</dbReference>
<keyword evidence="2 6" id="KW-0545">Nucleotide biosynthesis</keyword>
<evidence type="ECO:0000313" key="11">
    <source>
        <dbReference type="Proteomes" id="UP000186341"/>
    </source>
</evidence>
<evidence type="ECO:0000256" key="7">
    <source>
        <dbReference type="RuleBase" id="RU003330"/>
    </source>
</evidence>
<evidence type="ECO:0000256" key="8">
    <source>
        <dbReference type="RuleBase" id="RU003331"/>
    </source>
</evidence>
<dbReference type="AlphaFoldDB" id="A0A1U7NGL1"/>
<name>A0A1U7NGL1_9FIRM</name>
<organism evidence="10 11">
    <name type="scientific">Ileibacterium valens</name>
    <dbReference type="NCBI Taxonomy" id="1862668"/>
    <lineage>
        <taxon>Bacteria</taxon>
        <taxon>Bacillati</taxon>
        <taxon>Bacillota</taxon>
        <taxon>Erysipelotrichia</taxon>
        <taxon>Erysipelotrichales</taxon>
        <taxon>Erysipelotrichaceae</taxon>
        <taxon>Ileibacterium</taxon>
    </lineage>
</organism>
<feature type="binding site" evidence="6">
    <location>
        <position position="172"/>
    </location>
    <ligand>
        <name>AMP</name>
        <dbReference type="ChEBI" id="CHEBI:456215"/>
    </ligand>
</feature>
<feature type="domain" description="Adenylate kinase active site lid" evidence="9">
    <location>
        <begin position="128"/>
        <end position="163"/>
    </location>
</feature>
<evidence type="ECO:0000256" key="4">
    <source>
        <dbReference type="ARBA" id="ARBA00022777"/>
    </source>
</evidence>
<feature type="binding site" evidence="6">
    <location>
        <begin position="57"/>
        <end position="59"/>
    </location>
    <ligand>
        <name>AMP</name>
        <dbReference type="ChEBI" id="CHEBI:456215"/>
    </ligand>
</feature>
<feature type="binding site" evidence="6">
    <location>
        <position position="131"/>
    </location>
    <ligand>
        <name>Zn(2+)</name>
        <dbReference type="ChEBI" id="CHEBI:29105"/>
        <note>structural</note>
    </ligand>
</feature>
<dbReference type="Gene3D" id="3.40.50.300">
    <property type="entry name" value="P-loop containing nucleotide triphosphate hydrolases"/>
    <property type="match status" value="1"/>
</dbReference>
<dbReference type="EC" id="2.7.4.3" evidence="6 8"/>
<feature type="binding site" evidence="6">
    <location>
        <begin position="86"/>
        <end position="89"/>
    </location>
    <ligand>
        <name>AMP</name>
        <dbReference type="ChEBI" id="CHEBI:456215"/>
    </ligand>
</feature>
<keyword evidence="11" id="KW-1185">Reference proteome</keyword>